<dbReference type="SUPFAM" id="SSF52540">
    <property type="entry name" value="P-loop containing nucleoside triphosphate hydrolases"/>
    <property type="match status" value="1"/>
</dbReference>
<dbReference type="AlphaFoldDB" id="A0A420XLC2"/>
<dbReference type="CDD" id="cd06170">
    <property type="entry name" value="LuxR_C_like"/>
    <property type="match status" value="1"/>
</dbReference>
<evidence type="ECO:0000313" key="4">
    <source>
        <dbReference type="EMBL" id="RKS69340.1"/>
    </source>
</evidence>
<dbReference type="InterPro" id="IPR036388">
    <property type="entry name" value="WH-like_DNA-bd_sf"/>
</dbReference>
<evidence type="ECO:0000259" key="3">
    <source>
        <dbReference type="PROSITE" id="PS50043"/>
    </source>
</evidence>
<dbReference type="InParanoid" id="A0A420XLC2"/>
<evidence type="ECO:0000313" key="5">
    <source>
        <dbReference type="Proteomes" id="UP000281955"/>
    </source>
</evidence>
<comment type="caution">
    <text evidence="4">The sequence shown here is derived from an EMBL/GenBank/DDBJ whole genome shotgun (WGS) entry which is preliminary data.</text>
</comment>
<dbReference type="Gene3D" id="3.40.50.300">
    <property type="entry name" value="P-loop containing nucleotide triphosphate hydrolases"/>
    <property type="match status" value="1"/>
</dbReference>
<dbReference type="Gene3D" id="1.10.10.10">
    <property type="entry name" value="Winged helix-like DNA-binding domain superfamily/Winged helix DNA-binding domain"/>
    <property type="match status" value="1"/>
</dbReference>
<sequence length="983" mass="103925">MGRGILGAMLPGRLLSPVFAGRRGELAALDAALADAAAGQPRVALVSGEAGIGKSRLVEEVSTRAAARGFRVLSGGCVELGEDGVAFAPVVAALRALLRQAGPELLGPDRGWLARLLPELGPAADEPVAGTAGDLGRGRLFEGLLALTERLAAERPLLLVVEDLHWADRSTRDLLAYLVRMTPAGRLLLVLTYRTDELRRGHRLRPWLAEVDRLRGVLRVDLGRLSRGEVGEQLAGILSAGVPPQTVDTVFDRSEGNPFFVEELSCCPDQVPESLRDLLLARVEALSPAAQRVVRLAAAGGRVIDHLLLAAVSDLDEDDLLEAVREAVSANVLVVDSATQAYSFRHSLVREAVHDDVLPGENGRLHRRYAEELERDPALVAPERSAAVLAHHWESAHEPGRALPSLLVAAEQAAAQYAYAEQLRLLERALEVWDRVPDPETVAGLDRLSLLELAAEAAERTDLPRSLALARAAVEHSPGAGDPERAALLLERRARLLRKLTRPGGLEDLLAARDLLPPGPSRVRACVLESLASAHMQQAQPEPSMAAAREAREIAVAVGDKALEWGARITLGVDLHLTDRMDEGIRELRSVLDEVDRDAYPEVALRAEINLSDSLNIAGRLAEAAAVGLRGVEHARRFGLSRTHGAFCTGNAAAALLESGDAAAAVRLVDEALGLGPHGVQAVCLHTFRGVVHVRQGETDAAARSARAARGVLARSYGGIQFHLPLALLEAETALALGSPAEALTTAENGLAVAGAGRLPALAWPLLAMTARACAALSRAGHAAGDLDLVRRAHDAADRLVARIEQEPATVGREPAVRATALAELAPAPATAAWLEADRAWAATEDRESPAYVALRLAEAAAASGDAPLARSSLERCVELATTLGYAPLLDRARALAGALRVREQLPAARAAAGGPHLTEREREVLALVAQGRSNRDIGAELFISVKTVSVHVSNLLSKLQVSSRGEAAAAAHRLGLVGAEAS</sequence>
<dbReference type="GO" id="GO:0004016">
    <property type="term" value="F:adenylate cyclase activity"/>
    <property type="evidence" value="ECO:0007669"/>
    <property type="project" value="TreeGrafter"/>
</dbReference>
<dbReference type="InterPro" id="IPR000792">
    <property type="entry name" value="Tscrpt_reg_LuxR_C"/>
</dbReference>
<dbReference type="InterPro" id="IPR016032">
    <property type="entry name" value="Sig_transdc_resp-reg_C-effctor"/>
</dbReference>
<feature type="domain" description="HTH luxR-type" evidence="3">
    <location>
        <begin position="911"/>
        <end position="976"/>
    </location>
</feature>
<dbReference type="Pfam" id="PF00196">
    <property type="entry name" value="GerE"/>
    <property type="match status" value="1"/>
</dbReference>
<gene>
    <name evidence="4" type="ORF">CLV35_3517</name>
</gene>
<dbReference type="SUPFAM" id="SSF48452">
    <property type="entry name" value="TPR-like"/>
    <property type="match status" value="2"/>
</dbReference>
<accession>A0A420XLC2</accession>
<proteinExistence type="predicted"/>
<dbReference type="InterPro" id="IPR041664">
    <property type="entry name" value="AAA_16"/>
</dbReference>
<dbReference type="PANTHER" id="PTHR16305:SF35">
    <property type="entry name" value="TRANSCRIPTIONAL ACTIVATOR DOMAIN"/>
    <property type="match status" value="1"/>
</dbReference>
<dbReference type="PROSITE" id="PS50043">
    <property type="entry name" value="HTH_LUXR_2"/>
    <property type="match status" value="1"/>
</dbReference>
<protein>
    <submittedName>
        <fullName evidence="4">Regulatory LuxR family protein</fullName>
    </submittedName>
</protein>
<dbReference type="PANTHER" id="PTHR16305">
    <property type="entry name" value="TESTICULAR SOLUBLE ADENYLYL CYCLASE"/>
    <property type="match status" value="1"/>
</dbReference>
<dbReference type="GO" id="GO:0006355">
    <property type="term" value="P:regulation of DNA-templated transcription"/>
    <property type="evidence" value="ECO:0007669"/>
    <property type="project" value="InterPro"/>
</dbReference>
<organism evidence="4 5">
    <name type="scientific">Motilibacter peucedani</name>
    <dbReference type="NCBI Taxonomy" id="598650"/>
    <lineage>
        <taxon>Bacteria</taxon>
        <taxon>Bacillati</taxon>
        <taxon>Actinomycetota</taxon>
        <taxon>Actinomycetes</taxon>
        <taxon>Motilibacterales</taxon>
        <taxon>Motilibacteraceae</taxon>
        <taxon>Motilibacter</taxon>
    </lineage>
</organism>
<reference evidence="4 5" key="1">
    <citation type="submission" date="2018-10" db="EMBL/GenBank/DDBJ databases">
        <title>Genomic Encyclopedia of Archaeal and Bacterial Type Strains, Phase II (KMG-II): from individual species to whole genera.</title>
        <authorList>
            <person name="Goeker M."/>
        </authorList>
    </citation>
    <scope>NUCLEOTIDE SEQUENCE [LARGE SCALE GENOMIC DNA]</scope>
    <source>
        <strain evidence="4 5">RP-AC37</strain>
    </source>
</reference>
<evidence type="ECO:0000256" key="1">
    <source>
        <dbReference type="ARBA" id="ARBA00022741"/>
    </source>
</evidence>
<dbReference type="GO" id="GO:0005524">
    <property type="term" value="F:ATP binding"/>
    <property type="evidence" value="ECO:0007669"/>
    <property type="project" value="UniProtKB-KW"/>
</dbReference>
<dbReference type="InterPro" id="IPR011990">
    <property type="entry name" value="TPR-like_helical_dom_sf"/>
</dbReference>
<name>A0A420XLC2_9ACTN</name>
<dbReference type="Proteomes" id="UP000281955">
    <property type="component" value="Unassembled WGS sequence"/>
</dbReference>
<dbReference type="SMART" id="SM00421">
    <property type="entry name" value="HTH_LUXR"/>
    <property type="match status" value="1"/>
</dbReference>
<dbReference type="GO" id="GO:0003677">
    <property type="term" value="F:DNA binding"/>
    <property type="evidence" value="ECO:0007669"/>
    <property type="project" value="InterPro"/>
</dbReference>
<dbReference type="PROSITE" id="PS00622">
    <property type="entry name" value="HTH_LUXR_1"/>
    <property type="match status" value="1"/>
</dbReference>
<dbReference type="PRINTS" id="PR00038">
    <property type="entry name" value="HTHLUXR"/>
</dbReference>
<evidence type="ECO:0000256" key="2">
    <source>
        <dbReference type="ARBA" id="ARBA00022840"/>
    </source>
</evidence>
<dbReference type="InterPro" id="IPR027417">
    <property type="entry name" value="P-loop_NTPase"/>
</dbReference>
<dbReference type="GO" id="GO:0005737">
    <property type="term" value="C:cytoplasm"/>
    <property type="evidence" value="ECO:0007669"/>
    <property type="project" value="TreeGrafter"/>
</dbReference>
<keyword evidence="5" id="KW-1185">Reference proteome</keyword>
<keyword evidence="2" id="KW-0067">ATP-binding</keyword>
<dbReference type="EMBL" id="RBWV01000015">
    <property type="protein sequence ID" value="RKS69340.1"/>
    <property type="molecule type" value="Genomic_DNA"/>
</dbReference>
<keyword evidence="1" id="KW-0547">Nucleotide-binding</keyword>
<dbReference type="SUPFAM" id="SSF46894">
    <property type="entry name" value="C-terminal effector domain of the bipartite response regulators"/>
    <property type="match status" value="1"/>
</dbReference>
<dbReference type="Pfam" id="PF13191">
    <property type="entry name" value="AAA_16"/>
    <property type="match status" value="1"/>
</dbReference>